<dbReference type="KEGG" id="npi:G7071_10205"/>
<feature type="domain" description="Inner membrane protein YgaP-like transmembrane" evidence="2">
    <location>
        <begin position="6"/>
        <end position="71"/>
    </location>
</feature>
<dbReference type="AlphaFoldDB" id="A0A6G7YGA4"/>
<name>A0A6G7YGA4_9ACTN</name>
<feature type="transmembrane region" description="Helical" evidence="1">
    <location>
        <begin position="15"/>
        <end position="39"/>
    </location>
</feature>
<evidence type="ECO:0000259" key="2">
    <source>
        <dbReference type="Pfam" id="PF11127"/>
    </source>
</evidence>
<protein>
    <submittedName>
        <fullName evidence="3">DUF2892 domain-containing protein</fullName>
    </submittedName>
</protein>
<evidence type="ECO:0000256" key="1">
    <source>
        <dbReference type="SAM" id="Phobius"/>
    </source>
</evidence>
<organism evidence="3 4">
    <name type="scientific">Nocardioides piscis</name>
    <dbReference type="NCBI Taxonomy" id="2714938"/>
    <lineage>
        <taxon>Bacteria</taxon>
        <taxon>Bacillati</taxon>
        <taxon>Actinomycetota</taxon>
        <taxon>Actinomycetes</taxon>
        <taxon>Propionibacteriales</taxon>
        <taxon>Nocardioidaceae</taxon>
        <taxon>Nocardioides</taxon>
    </lineage>
</organism>
<reference evidence="3 4" key="1">
    <citation type="submission" date="2020-03" db="EMBL/GenBank/DDBJ databases">
        <title>Nocardioides sp. nov., isolated from fish.</title>
        <authorList>
            <person name="Hyun D.-W."/>
            <person name="Bae J.-W."/>
        </authorList>
    </citation>
    <scope>NUCLEOTIDE SEQUENCE [LARGE SCALE GENOMIC DNA]</scope>
    <source>
        <strain evidence="3 4">HDW12A</strain>
    </source>
</reference>
<keyword evidence="1" id="KW-0472">Membrane</keyword>
<keyword evidence="4" id="KW-1185">Reference proteome</keyword>
<dbReference type="EMBL" id="CP049866">
    <property type="protein sequence ID" value="QIK75759.1"/>
    <property type="molecule type" value="Genomic_DNA"/>
</dbReference>
<keyword evidence="1" id="KW-1133">Transmembrane helix</keyword>
<gene>
    <name evidence="3" type="ORF">G7071_10205</name>
</gene>
<dbReference type="Pfam" id="PF11127">
    <property type="entry name" value="YgaP-like_TM"/>
    <property type="match status" value="1"/>
</dbReference>
<dbReference type="InterPro" id="IPR021309">
    <property type="entry name" value="YgaP-like_TM"/>
</dbReference>
<accession>A0A6G7YGA4</accession>
<evidence type="ECO:0000313" key="4">
    <source>
        <dbReference type="Proteomes" id="UP000502035"/>
    </source>
</evidence>
<evidence type="ECO:0000313" key="3">
    <source>
        <dbReference type="EMBL" id="QIK75759.1"/>
    </source>
</evidence>
<dbReference type="Proteomes" id="UP000502035">
    <property type="component" value="Chromosome"/>
</dbReference>
<keyword evidence="1" id="KW-0812">Transmembrane</keyword>
<dbReference type="RefSeq" id="WP_010834851.1">
    <property type="nucleotide sequence ID" value="NZ_CP049866.1"/>
</dbReference>
<proteinExistence type="predicted"/>
<feature type="transmembrane region" description="Helical" evidence="1">
    <location>
        <begin position="45"/>
        <end position="67"/>
    </location>
</feature>
<sequence length="81" mass="8332">MARSWKVNITPAERIARIVVGGFAAVAGVALLTSASGALVVVLELLLVLAGLDLVVTGALGHCPLYARLGHVPTSLKERTS</sequence>